<dbReference type="EMBL" id="KN834802">
    <property type="protein sequence ID" value="KIK55882.1"/>
    <property type="molecule type" value="Genomic_DNA"/>
</dbReference>
<gene>
    <name evidence="1" type="ORF">GYMLUDRAFT_248287</name>
</gene>
<name>A0A0D0CCV2_9AGAR</name>
<proteinExistence type="predicted"/>
<reference evidence="1 2" key="1">
    <citation type="submission" date="2014-04" db="EMBL/GenBank/DDBJ databases">
        <title>Evolutionary Origins and Diversification of the Mycorrhizal Mutualists.</title>
        <authorList>
            <consortium name="DOE Joint Genome Institute"/>
            <consortium name="Mycorrhizal Genomics Consortium"/>
            <person name="Kohler A."/>
            <person name="Kuo A."/>
            <person name="Nagy L.G."/>
            <person name="Floudas D."/>
            <person name="Copeland A."/>
            <person name="Barry K.W."/>
            <person name="Cichocki N."/>
            <person name="Veneault-Fourrey C."/>
            <person name="LaButti K."/>
            <person name="Lindquist E.A."/>
            <person name="Lipzen A."/>
            <person name="Lundell T."/>
            <person name="Morin E."/>
            <person name="Murat C."/>
            <person name="Riley R."/>
            <person name="Ohm R."/>
            <person name="Sun H."/>
            <person name="Tunlid A."/>
            <person name="Henrissat B."/>
            <person name="Grigoriev I.V."/>
            <person name="Hibbett D.S."/>
            <person name="Martin F."/>
        </authorList>
    </citation>
    <scope>NUCLEOTIDE SEQUENCE [LARGE SCALE GENOMIC DNA]</scope>
    <source>
        <strain evidence="1 2">FD-317 M1</strain>
    </source>
</reference>
<evidence type="ECO:0000313" key="2">
    <source>
        <dbReference type="Proteomes" id="UP000053593"/>
    </source>
</evidence>
<organism evidence="1 2">
    <name type="scientific">Collybiopsis luxurians FD-317 M1</name>
    <dbReference type="NCBI Taxonomy" id="944289"/>
    <lineage>
        <taxon>Eukaryota</taxon>
        <taxon>Fungi</taxon>
        <taxon>Dikarya</taxon>
        <taxon>Basidiomycota</taxon>
        <taxon>Agaricomycotina</taxon>
        <taxon>Agaricomycetes</taxon>
        <taxon>Agaricomycetidae</taxon>
        <taxon>Agaricales</taxon>
        <taxon>Marasmiineae</taxon>
        <taxon>Omphalotaceae</taxon>
        <taxon>Collybiopsis</taxon>
        <taxon>Collybiopsis luxurians</taxon>
    </lineage>
</organism>
<protein>
    <submittedName>
        <fullName evidence="1">Uncharacterized protein</fullName>
    </submittedName>
</protein>
<accession>A0A0D0CCV2</accession>
<dbReference type="HOGENOM" id="CLU_098724_1_0_1"/>
<sequence length="131" mass="15467">MLNHARNSTISQSDLNVVYGNQTIIHQYPRYRDGNEYEMDEDVQRKRRREHSYLDNVHTQLSFGWPRTETSHDQFKEVRRRDMIVLQRISSQLNSLNRLSASQANHIASHWEHSATHSLVKIEVVKLASKK</sequence>
<dbReference type="AlphaFoldDB" id="A0A0D0CCV2"/>
<dbReference type="Proteomes" id="UP000053593">
    <property type="component" value="Unassembled WGS sequence"/>
</dbReference>
<keyword evidence="2" id="KW-1185">Reference proteome</keyword>
<evidence type="ECO:0000313" key="1">
    <source>
        <dbReference type="EMBL" id="KIK55882.1"/>
    </source>
</evidence>